<organism evidence="1 2">
    <name type="scientific">Wickerhamomyces ciferrii (strain ATCC 14091 / BCRC 22168 / CBS 111 / JCM 3599 / NBRC 0793 / NRRL Y-1031 F-60-10)</name>
    <name type="common">Yeast</name>
    <name type="synonym">Pichia ciferrii</name>
    <dbReference type="NCBI Taxonomy" id="1206466"/>
    <lineage>
        <taxon>Eukaryota</taxon>
        <taxon>Fungi</taxon>
        <taxon>Dikarya</taxon>
        <taxon>Ascomycota</taxon>
        <taxon>Saccharomycotina</taxon>
        <taxon>Saccharomycetes</taxon>
        <taxon>Phaffomycetales</taxon>
        <taxon>Wickerhamomycetaceae</taxon>
        <taxon>Wickerhamomyces</taxon>
    </lineage>
</organism>
<protein>
    <recommendedName>
        <fullName evidence="3">Internalin-I</fullName>
    </recommendedName>
</protein>
<accession>K0KZT2</accession>
<dbReference type="EMBL" id="CAIF01000260">
    <property type="protein sequence ID" value="CCH46663.1"/>
    <property type="molecule type" value="Genomic_DNA"/>
</dbReference>
<keyword evidence="2" id="KW-1185">Reference proteome</keyword>
<proteinExistence type="predicted"/>
<name>K0KZT2_WICCF</name>
<dbReference type="SUPFAM" id="SSF52047">
    <property type="entry name" value="RNI-like"/>
    <property type="match status" value="1"/>
</dbReference>
<dbReference type="InParanoid" id="K0KZT2"/>
<gene>
    <name evidence="1" type="ORF">BN7_6259</name>
</gene>
<dbReference type="HOGENOM" id="CLU_416909_0_0_1"/>
<reference evidence="1 2" key="1">
    <citation type="journal article" date="2012" name="Eukaryot. Cell">
        <title>Draft genome sequence of Wickerhamomyces ciferrii NRRL Y-1031 F-60-10.</title>
        <authorList>
            <person name="Schneider J."/>
            <person name="Andrea H."/>
            <person name="Blom J."/>
            <person name="Jaenicke S."/>
            <person name="Ruckert C."/>
            <person name="Schorsch C."/>
            <person name="Szczepanowski R."/>
            <person name="Farwick M."/>
            <person name="Goesmann A."/>
            <person name="Puhler A."/>
            <person name="Schaffer S."/>
            <person name="Tauch A."/>
            <person name="Kohler T."/>
            <person name="Brinkrolf K."/>
        </authorList>
    </citation>
    <scope>NUCLEOTIDE SEQUENCE [LARGE SCALE GENOMIC DNA]</scope>
    <source>
        <strain evidence="2">ATCC 14091 / BCRC 22168 / CBS 111 / JCM 3599 / NBRC 0793 / NRRL Y-1031 F-60-10</strain>
    </source>
</reference>
<evidence type="ECO:0000313" key="2">
    <source>
        <dbReference type="Proteomes" id="UP000009328"/>
    </source>
</evidence>
<dbReference type="AlphaFoldDB" id="K0KZT2"/>
<comment type="caution">
    <text evidence="1">The sequence shown here is derived from an EMBL/GenBank/DDBJ whole genome shotgun (WGS) entry which is preliminary data.</text>
</comment>
<evidence type="ECO:0000313" key="1">
    <source>
        <dbReference type="EMBL" id="CCH46663.1"/>
    </source>
</evidence>
<dbReference type="Proteomes" id="UP000009328">
    <property type="component" value="Unassembled WGS sequence"/>
</dbReference>
<evidence type="ECO:0008006" key="3">
    <source>
        <dbReference type="Google" id="ProtNLM"/>
    </source>
</evidence>
<sequence>MYFPVSRFNMPINIFQLPVEVVHHILLHTHPLEIVQIWHSIPELRYLITSDILLIVTNNSLPQSKYNLPKRFFCTEKAVNKDNILHGFNGVLLLELGAGESTLAQVDFGILAKGHYPTHLILNRFDRWHETASFLEDHNYNNHHIRSISVPCIENFRLPTFKMNKDVFQFPNVKKVKVNGTNSNDLNIEATRSMFPRVESLEFSGKIELMDFFVDIELPRNFTMSHIMPSTVGHTLEYHLPYSSKLEYLEINGCFETARTRSFSILDLSLPNIKRIHILDSVLSSMKRLSMPKLKTLLVERSIINEISHLRVPLLQSLSLRIDNWNKFIFMDIIAPRLREFDFDMLNSKMDLRISKFHFPLLQAATIGFSDEYEGHHNNALIKTFNFLNNLNALTLGNCLHLIDGLSFQSLTTLVIQNEKSNGPHKISRLTQFPRLNELIIYGQELKQKNEVLLLNSSRLQTLVLENIPNFSDISILPIDFISILNLSLINNAALSSIQGIRYRFLKKLDIKTLSNSNTPFDVSKCNFESLESLSIESEGEVRFVEVKAPSLVELEILSSYIVNSFSTKDYPQLRKLTIGKLNDLHIEPSDLITEIDLSANNFIKELVMDQNQLPNLKVFKDFTRYNEPTPDSGFDPVHYLPDFGQYYEDIPPFETLL</sequence>